<keyword evidence="3" id="KW-1185">Reference proteome</keyword>
<sequence length="244" mass="27476">MKKNTVLTVFLLALFFNAMVSAQEKKSPIKPNQETVNNNKWEVWTDKVPVSGNVRVGLMFDSDENNLNPEHFFARIPEVKLTTNLCVEISSKDGRYSAKRSYTITPTDDDVQEFFWPTKYKKALSAFKTEELVILASLSDDCNSKPDAYVISSWNSIPSDVIETRSVSVYVNSISSTSLIVDNDTGGSIKCSDLESPMVAYNKKGTIPDNKVKDTSTIVIKQMRRRGPKVSFVKYELSLKYSKN</sequence>
<feature type="chain" id="PRO_5046823889" evidence="1">
    <location>
        <begin position="23"/>
        <end position="244"/>
    </location>
</feature>
<comment type="caution">
    <text evidence="2">The sequence shown here is derived from an EMBL/GenBank/DDBJ whole genome shotgun (WGS) entry which is preliminary data.</text>
</comment>
<protein>
    <submittedName>
        <fullName evidence="2">Uncharacterized protein</fullName>
    </submittedName>
</protein>
<evidence type="ECO:0000256" key="1">
    <source>
        <dbReference type="SAM" id="SignalP"/>
    </source>
</evidence>
<name>A0ABT8W965_9FLAO</name>
<evidence type="ECO:0000313" key="3">
    <source>
        <dbReference type="Proteomes" id="UP001176883"/>
    </source>
</evidence>
<gene>
    <name evidence="2" type="ORF">Q4Q35_07490</name>
</gene>
<evidence type="ECO:0000313" key="2">
    <source>
        <dbReference type="EMBL" id="MDO5969646.1"/>
    </source>
</evidence>
<reference evidence="2" key="1">
    <citation type="submission" date="2023-07" db="EMBL/GenBank/DDBJ databases">
        <title>Two novel species in the genus Flavivirga.</title>
        <authorList>
            <person name="Kwon K."/>
        </authorList>
    </citation>
    <scope>NUCLEOTIDE SEQUENCE</scope>
    <source>
        <strain evidence="2">KCTC 52353</strain>
    </source>
</reference>
<dbReference type="RefSeq" id="WP_303277343.1">
    <property type="nucleotide sequence ID" value="NZ_JAUOEK010000084.1"/>
</dbReference>
<feature type="signal peptide" evidence="1">
    <location>
        <begin position="1"/>
        <end position="22"/>
    </location>
</feature>
<accession>A0ABT8W965</accession>
<keyword evidence="1" id="KW-0732">Signal</keyword>
<dbReference type="Proteomes" id="UP001176883">
    <property type="component" value="Unassembled WGS sequence"/>
</dbReference>
<organism evidence="2 3">
    <name type="scientific">Flavivirga aquimarina</name>
    <dbReference type="NCBI Taxonomy" id="2027862"/>
    <lineage>
        <taxon>Bacteria</taxon>
        <taxon>Pseudomonadati</taxon>
        <taxon>Bacteroidota</taxon>
        <taxon>Flavobacteriia</taxon>
        <taxon>Flavobacteriales</taxon>
        <taxon>Flavobacteriaceae</taxon>
        <taxon>Flavivirga</taxon>
    </lineage>
</organism>
<proteinExistence type="predicted"/>
<dbReference type="EMBL" id="JAUOEK010000084">
    <property type="protein sequence ID" value="MDO5969646.1"/>
    <property type="molecule type" value="Genomic_DNA"/>
</dbReference>